<evidence type="ECO:0000256" key="11">
    <source>
        <dbReference type="SAM" id="MobiDB-lite"/>
    </source>
</evidence>
<dbReference type="CDD" id="cd01720">
    <property type="entry name" value="Sm_D2"/>
    <property type="match status" value="1"/>
</dbReference>
<keyword evidence="7" id="KW-0508">mRNA splicing</keyword>
<gene>
    <name evidence="13" type="ORF">PGLA1383_LOCUS33827</name>
</gene>
<feature type="region of interest" description="Disordered" evidence="11">
    <location>
        <begin position="23"/>
        <end position="42"/>
    </location>
</feature>
<comment type="caution">
    <text evidence="13">The sequence shown here is derived from an EMBL/GenBank/DDBJ whole genome shotgun (WGS) entry which is preliminary data.</text>
</comment>
<keyword evidence="8" id="KW-0539">Nucleus</keyword>
<dbReference type="PROSITE" id="PS52002">
    <property type="entry name" value="SM"/>
    <property type="match status" value="1"/>
</dbReference>
<feature type="compositionally biased region" description="Basic and acidic residues" evidence="11">
    <location>
        <begin position="206"/>
        <end position="220"/>
    </location>
</feature>
<dbReference type="InterPro" id="IPR010920">
    <property type="entry name" value="LSM_dom_sf"/>
</dbReference>
<comment type="similarity">
    <text evidence="3">Belongs to the snRNP core protein family.</text>
</comment>
<keyword evidence="9" id="KW-0687">Ribonucleoprotein</keyword>
<dbReference type="FunFam" id="2.30.30.100:FF:000069">
    <property type="entry name" value="Small nuclear ribonucleoprotein Sm D2"/>
    <property type="match status" value="1"/>
</dbReference>
<evidence type="ECO:0000256" key="6">
    <source>
        <dbReference type="ARBA" id="ARBA00022728"/>
    </source>
</evidence>
<feature type="domain" description="Sm" evidence="12">
    <location>
        <begin position="974"/>
        <end position="1057"/>
    </location>
</feature>
<dbReference type="InterPro" id="IPR047575">
    <property type="entry name" value="Sm"/>
</dbReference>
<dbReference type="SUPFAM" id="SSF50182">
    <property type="entry name" value="Sm-like ribonucleoproteins"/>
    <property type="match status" value="1"/>
</dbReference>
<evidence type="ECO:0000256" key="9">
    <source>
        <dbReference type="ARBA" id="ARBA00023274"/>
    </source>
</evidence>
<dbReference type="Pfam" id="PF01423">
    <property type="entry name" value="LSM"/>
    <property type="match status" value="1"/>
</dbReference>
<evidence type="ECO:0000256" key="10">
    <source>
        <dbReference type="ARBA" id="ARBA00033125"/>
    </source>
</evidence>
<evidence type="ECO:0000313" key="14">
    <source>
        <dbReference type="Proteomes" id="UP000654075"/>
    </source>
</evidence>
<dbReference type="GO" id="GO:0003723">
    <property type="term" value="F:RNA binding"/>
    <property type="evidence" value="ECO:0007669"/>
    <property type="project" value="InterPro"/>
</dbReference>
<dbReference type="InterPro" id="IPR027248">
    <property type="entry name" value="Sm_D2"/>
</dbReference>
<evidence type="ECO:0000259" key="12">
    <source>
        <dbReference type="PROSITE" id="PS52002"/>
    </source>
</evidence>
<evidence type="ECO:0000256" key="4">
    <source>
        <dbReference type="ARBA" id="ARBA00022490"/>
    </source>
</evidence>
<feature type="region of interest" description="Disordered" evidence="11">
    <location>
        <begin position="52"/>
        <end position="83"/>
    </location>
</feature>
<dbReference type="SMART" id="SM00651">
    <property type="entry name" value="Sm"/>
    <property type="match status" value="1"/>
</dbReference>
<dbReference type="PANTHER" id="PTHR12777">
    <property type="entry name" value="SMALL NUCLEAR RIBONUCLEOPROTEIN SM D2"/>
    <property type="match status" value="1"/>
</dbReference>
<dbReference type="OrthoDB" id="444962at2759"/>
<feature type="compositionally biased region" description="Low complexity" evidence="11">
    <location>
        <begin position="52"/>
        <end position="68"/>
    </location>
</feature>
<organism evidence="13 14">
    <name type="scientific">Polarella glacialis</name>
    <name type="common">Dinoflagellate</name>
    <dbReference type="NCBI Taxonomy" id="89957"/>
    <lineage>
        <taxon>Eukaryota</taxon>
        <taxon>Sar</taxon>
        <taxon>Alveolata</taxon>
        <taxon>Dinophyceae</taxon>
        <taxon>Suessiales</taxon>
        <taxon>Suessiaceae</taxon>
        <taxon>Polarella</taxon>
    </lineage>
</organism>
<feature type="region of interest" description="Disordered" evidence="11">
    <location>
        <begin position="908"/>
        <end position="948"/>
    </location>
</feature>
<feature type="compositionally biased region" description="Basic and acidic residues" evidence="11">
    <location>
        <begin position="925"/>
        <end position="948"/>
    </location>
</feature>
<reference evidence="13" key="1">
    <citation type="submission" date="2021-02" db="EMBL/GenBank/DDBJ databases">
        <authorList>
            <person name="Dougan E. K."/>
            <person name="Rhodes N."/>
            <person name="Thang M."/>
            <person name="Chan C."/>
        </authorList>
    </citation>
    <scope>NUCLEOTIDE SEQUENCE</scope>
</reference>
<dbReference type="GO" id="GO:0005829">
    <property type="term" value="C:cytosol"/>
    <property type="evidence" value="ECO:0007669"/>
    <property type="project" value="UniProtKB-SubCell"/>
</dbReference>
<dbReference type="Gene3D" id="2.30.30.100">
    <property type="match status" value="1"/>
</dbReference>
<dbReference type="GO" id="GO:0005689">
    <property type="term" value="C:U12-type spliceosomal complex"/>
    <property type="evidence" value="ECO:0007669"/>
    <property type="project" value="UniProtKB-ARBA"/>
</dbReference>
<keyword evidence="4" id="KW-0963">Cytoplasm</keyword>
<keyword evidence="6" id="KW-0747">Spliceosome</keyword>
<dbReference type="AlphaFoldDB" id="A0A813FRM3"/>
<evidence type="ECO:0000256" key="8">
    <source>
        <dbReference type="ARBA" id="ARBA00023242"/>
    </source>
</evidence>
<dbReference type="Proteomes" id="UP000654075">
    <property type="component" value="Unassembled WGS sequence"/>
</dbReference>
<dbReference type="GO" id="GO:0000398">
    <property type="term" value="P:mRNA splicing, via spliceosome"/>
    <property type="evidence" value="ECO:0007669"/>
    <property type="project" value="UniProtKB-ARBA"/>
</dbReference>
<proteinExistence type="inferred from homology"/>
<keyword evidence="5" id="KW-0507">mRNA processing</keyword>
<protein>
    <recommendedName>
        <fullName evidence="10">snRNP core protein D2</fullName>
    </recommendedName>
</protein>
<sequence>MALRFREVEALASRALRPWLANAARRPLPRGSPASMPQAASLALAHRTPALSSFSAPAPPTTGEGAAEVYPGPPLEDPSAGGTLGAAEFLEQRQDGSLMPAAPPQLSEQLHTLQQRLQQLQEVQLQLVHQLQQLQLLHEQTKHVQQNGLRNMPLLEQQIQQTGTELRPQRAVLRTSDAAAPELRAPLPSQSQSERAVQPEVLSESELQKESRRAGRETISDRGSISAESEEPEPLSALSAAISSHFVLVRHGARPLDEAAAHELWDAVLRTGGVLGGDSAETYRAASAASFSNSERAARAQAILRLSGRELCDLLFVLGKCRKFPRHTEVAEEVARALCSDPQAYSEELQLWPQTLPLVAEYLVWHLTDQLLMAAFLERVLAPFWRAHPASVQAALLPHHATAVSAACARCGKALPQEVLETVRSAMCSWATDNIPRLGARGTAGLALALSRVGPGLAGEEANARLLAALVRRAGQLLDEGEERPPFRPDWLGMFLSALARARCRDESETLLRLLAAHLLPGRDGKSQTLAGEVQNIALAAHAALKLDLYSSRLVSLQSLASRGEKVFSGSGALTTPTPLAALAPMIAADAFVGAPGARSACLLAHAYGAALLLLPQPPVPPDERSLAEVYEGTLQKLFSASLSLPARNIRVRFQLLSAVQCWWFALTERSEMGSPRISGNRSSSVASSLASLRTVQKVVSAVASASSGPVLPPIGPEESLGDHELISTKSHEEVAQARSPGVRDVVINSKVFKLCTIETVRFATSAAFAGRKDGRLRVSLLAAPSALEHWYEQTSGAGFRPETVASAASRWPSNPELSSSFFLSVASSSIASFRGPRLDIVLPPGSSGHGGSSGVPGRREQGNMTVFDTSTGHDSIASQNSARLLITESFTSGVPLEAFSGLVGERLPGSENSSSHSPTIASRLKKDPGTDSSKRVKRFDMADEAKPEEKDNFDVRAMLRHRPRAEANCNNYQSVLQKCVKDNSQVLINCRNNRKILARVKAFDRHSNMVLENVREMWTEIPHGGKKKAKPVNKDRFISKMFLRGDSVILVLRNPK</sequence>
<evidence type="ECO:0000256" key="5">
    <source>
        <dbReference type="ARBA" id="ARBA00022664"/>
    </source>
</evidence>
<evidence type="ECO:0000256" key="1">
    <source>
        <dbReference type="ARBA" id="ARBA00004123"/>
    </source>
</evidence>
<dbReference type="InterPro" id="IPR001163">
    <property type="entry name" value="Sm_dom_euk/arc"/>
</dbReference>
<evidence type="ECO:0000256" key="2">
    <source>
        <dbReference type="ARBA" id="ARBA00004514"/>
    </source>
</evidence>
<dbReference type="EMBL" id="CAJNNV010025796">
    <property type="protein sequence ID" value="CAE8616123.1"/>
    <property type="molecule type" value="Genomic_DNA"/>
</dbReference>
<evidence type="ECO:0000256" key="7">
    <source>
        <dbReference type="ARBA" id="ARBA00023187"/>
    </source>
</evidence>
<dbReference type="GO" id="GO:0030532">
    <property type="term" value="C:small nuclear ribonucleoprotein complex"/>
    <property type="evidence" value="ECO:0007669"/>
    <property type="project" value="InterPro"/>
</dbReference>
<feature type="compositionally biased region" description="Polar residues" evidence="11">
    <location>
        <begin position="911"/>
        <end position="921"/>
    </location>
</feature>
<feature type="region of interest" description="Disordered" evidence="11">
    <location>
        <begin position="845"/>
        <end position="875"/>
    </location>
</feature>
<evidence type="ECO:0000313" key="13">
    <source>
        <dbReference type="EMBL" id="CAE8616123.1"/>
    </source>
</evidence>
<keyword evidence="14" id="KW-1185">Reference proteome</keyword>
<feature type="compositionally biased region" description="Polar residues" evidence="11">
    <location>
        <begin position="863"/>
        <end position="875"/>
    </location>
</feature>
<feature type="region of interest" description="Disordered" evidence="11">
    <location>
        <begin position="178"/>
        <end position="232"/>
    </location>
</feature>
<name>A0A813FRM3_POLGL</name>
<evidence type="ECO:0000256" key="3">
    <source>
        <dbReference type="ARBA" id="ARBA00008146"/>
    </source>
</evidence>
<comment type="subcellular location">
    <subcellularLocation>
        <location evidence="2">Cytoplasm</location>
        <location evidence="2">Cytosol</location>
    </subcellularLocation>
    <subcellularLocation>
        <location evidence="1">Nucleus</location>
    </subcellularLocation>
</comment>
<accession>A0A813FRM3</accession>